<dbReference type="Proteomes" id="UP000238196">
    <property type="component" value="Unassembled WGS sequence"/>
</dbReference>
<evidence type="ECO:0000313" key="2">
    <source>
        <dbReference type="EMBL" id="PPC75774.1"/>
    </source>
</evidence>
<evidence type="ECO:0000259" key="1">
    <source>
        <dbReference type="PROSITE" id="PS51833"/>
    </source>
</evidence>
<dbReference type="InterPro" id="IPR013976">
    <property type="entry name" value="HDOD"/>
</dbReference>
<comment type="caution">
    <text evidence="2">The sequence shown here is derived from an EMBL/GenBank/DDBJ whole genome shotgun (WGS) entry which is preliminary data.</text>
</comment>
<dbReference type="SUPFAM" id="SSF109604">
    <property type="entry name" value="HD-domain/PDEase-like"/>
    <property type="match status" value="1"/>
</dbReference>
<keyword evidence="2" id="KW-0808">Transferase</keyword>
<dbReference type="Gene3D" id="1.10.3210.10">
    <property type="entry name" value="Hypothetical protein af1432"/>
    <property type="match status" value="1"/>
</dbReference>
<dbReference type="GO" id="GO:0002161">
    <property type="term" value="F:aminoacyl-tRNA deacylase activity"/>
    <property type="evidence" value="ECO:0007669"/>
    <property type="project" value="InterPro"/>
</dbReference>
<reference evidence="2 3" key="1">
    <citation type="submission" date="2018-02" db="EMBL/GenBank/DDBJ databases">
        <title>novel marine gammaproteobacteria from coastal saline agro ecosystem.</title>
        <authorList>
            <person name="Krishnan R."/>
            <person name="Ramesh Kumar N."/>
        </authorList>
    </citation>
    <scope>NUCLEOTIDE SEQUENCE [LARGE SCALE GENOMIC DNA]</scope>
    <source>
        <strain evidence="2 3">228</strain>
    </source>
</reference>
<keyword evidence="2" id="KW-0418">Kinase</keyword>
<name>A0A2S5KLR5_9PROT</name>
<dbReference type="InterPro" id="IPR052340">
    <property type="entry name" value="RNase_Y/CdgJ"/>
</dbReference>
<dbReference type="PANTHER" id="PTHR33525">
    <property type="match status" value="1"/>
</dbReference>
<dbReference type="InterPro" id="IPR036754">
    <property type="entry name" value="YbaK/aa-tRNA-synt-asso_dom_sf"/>
</dbReference>
<dbReference type="Gene3D" id="3.90.960.10">
    <property type="entry name" value="YbaK/aminoacyl-tRNA synthetase-associated domain"/>
    <property type="match status" value="1"/>
</dbReference>
<dbReference type="InterPro" id="IPR014627">
    <property type="entry name" value="UCP036888_HDGYP-like"/>
</dbReference>
<dbReference type="Pfam" id="PF08668">
    <property type="entry name" value="HDOD"/>
    <property type="match status" value="1"/>
</dbReference>
<organism evidence="2 3">
    <name type="scientific">Proteobacteria bacterium 228</name>
    <dbReference type="NCBI Taxonomy" id="2083153"/>
    <lineage>
        <taxon>Bacteria</taxon>
        <taxon>Pseudomonadati</taxon>
        <taxon>Pseudomonadota</taxon>
    </lineage>
</organism>
<proteinExistence type="predicted"/>
<dbReference type="PIRSF" id="PIRSF036888">
    <property type="entry name" value="HDGYPm_UCP036888"/>
    <property type="match status" value="1"/>
</dbReference>
<dbReference type="PANTHER" id="PTHR33525:SF3">
    <property type="entry name" value="RIBONUCLEASE Y"/>
    <property type="match status" value="1"/>
</dbReference>
<dbReference type="OrthoDB" id="7001648at2"/>
<dbReference type="AlphaFoldDB" id="A0A2S5KLR5"/>
<sequence length="425" mass="47482">MAVVQARIAILEDSRGKVLVILPEQQLLHLALLNHSYKRALKAAQVGQVKKIFVPTLVRQAQFMDKLLSLPLILDHTLKDADVLAIYEPISGLRFELERSRLTHAQVFRFALTPHQIDSRLPTQDDEQAILLAVDRFTSLRIKERLADTLEIPPLPLTAQKIIMLSSNQEAGANELVPLVEADPSLAAQVISWASSPYYAAPGRVQSVKDAIVRVLGFDLVMNLALGLALNKTLKVPADVPQGVDSYWTQAVCCATAMEALVKVMPPARRPSAGMSYLAGLLHNFGYLVLAHVFPPHFSLINRYLECNLNLASHYVEKQVLGVTREQVGAWLLQCWQLPEEVWTGMRHMHNSDYRGPHQEYAHLLNLALSLLREQGIGHVPGESTDEVLFELLGLEPELCRDAIRHMLDEREQLNLIAERLSLSA</sequence>
<dbReference type="EMBL" id="PRLP01000068">
    <property type="protein sequence ID" value="PPC75774.1"/>
    <property type="molecule type" value="Genomic_DNA"/>
</dbReference>
<dbReference type="GO" id="GO:0016301">
    <property type="term" value="F:kinase activity"/>
    <property type="evidence" value="ECO:0007669"/>
    <property type="project" value="UniProtKB-KW"/>
</dbReference>
<evidence type="ECO:0000313" key="3">
    <source>
        <dbReference type="Proteomes" id="UP000238196"/>
    </source>
</evidence>
<gene>
    <name evidence="2" type="ORF">C4K68_18570</name>
</gene>
<feature type="domain" description="HDOD" evidence="1">
    <location>
        <begin position="152"/>
        <end position="352"/>
    </location>
</feature>
<dbReference type="PROSITE" id="PS51833">
    <property type="entry name" value="HDOD"/>
    <property type="match status" value="1"/>
</dbReference>
<protein>
    <submittedName>
        <fullName evidence="2">Histidine kinase</fullName>
    </submittedName>
</protein>
<accession>A0A2S5KLR5</accession>